<evidence type="ECO:0000313" key="4">
    <source>
        <dbReference type="WBParaSite" id="SPAL_0001129600.1"/>
    </source>
</evidence>
<evidence type="ECO:0000313" key="3">
    <source>
        <dbReference type="Proteomes" id="UP000046392"/>
    </source>
</evidence>
<feature type="region of interest" description="Disordered" evidence="1">
    <location>
        <begin position="384"/>
        <end position="411"/>
    </location>
</feature>
<keyword evidence="2" id="KW-0812">Transmembrane</keyword>
<name>A0A0N5BZV8_STREA</name>
<proteinExistence type="predicted"/>
<keyword evidence="2" id="KW-1133">Transmembrane helix</keyword>
<dbReference type="Proteomes" id="UP000046392">
    <property type="component" value="Unplaced"/>
</dbReference>
<keyword evidence="2" id="KW-0472">Membrane</keyword>
<feature type="compositionally biased region" description="Basic and acidic residues" evidence="1">
    <location>
        <begin position="388"/>
        <end position="397"/>
    </location>
</feature>
<evidence type="ECO:0000256" key="1">
    <source>
        <dbReference type="SAM" id="MobiDB-lite"/>
    </source>
</evidence>
<feature type="transmembrane region" description="Helical" evidence="2">
    <location>
        <begin position="417"/>
        <end position="442"/>
    </location>
</feature>
<accession>A0A0N5BZV8</accession>
<dbReference type="WBParaSite" id="SPAL_0001129600.1">
    <property type="protein sequence ID" value="SPAL_0001129600.1"/>
    <property type="gene ID" value="SPAL_0001129600"/>
</dbReference>
<sequence>MGIFFYKVALSEQDFEYKDSSKYDGIFYVGYKEINDDKYISLMYLTKSTEQYLLNIVVCPHETWISNHSLSEYIVDKSNTIPFLKRSRNDGRYYYYKINCCGETSKIFLKCGHINQKFMPSIDVGYSWGLTVKENLLHSKSSFTFNFEYQDLTINSENNLAYNELGSLLHPSLVVYYVMPPSDNGFGFYSTVIGRYKNDSKLYFGQGIFVLFLNEYKTLDKEVRDMAAKLRTDNHIVTGYSFNIRPQFLVPNIETTLRLTVNGVVQKFKTAKNSESMDTYTVDVRGMENGQVGCHAVPDNITHPGFKDFYEKSYPTYLYIFDENKDEPIPVNDTKSLVSNSTYVCFPDLKDRDDENFLKLAKKYIKIKKFKIHLIESYDSVRSTGLDKSTHSDKLTHSNESVDSSKSNDSTKSKSTIWIITGVSVGVLLIITLILLAGLIFYRKRLVKKKGIKNSLSSGKSSSASKSSNTIKSEYYVAGIQNKAGNGGPKNIMNKKIVSNENLKISSQNVKRSKEVRSYEVQNK</sequence>
<reference evidence="4" key="1">
    <citation type="submission" date="2017-02" db="UniProtKB">
        <authorList>
            <consortium name="WormBaseParasite"/>
        </authorList>
    </citation>
    <scope>IDENTIFICATION</scope>
</reference>
<dbReference type="AlphaFoldDB" id="A0A0N5BZV8"/>
<protein>
    <submittedName>
        <fullName evidence="4">Uncharacterized protein</fullName>
    </submittedName>
</protein>
<evidence type="ECO:0000256" key="2">
    <source>
        <dbReference type="SAM" id="Phobius"/>
    </source>
</evidence>
<feature type="compositionally biased region" description="Low complexity" evidence="1">
    <location>
        <begin position="398"/>
        <end position="411"/>
    </location>
</feature>
<organism evidence="3 4">
    <name type="scientific">Strongyloides papillosus</name>
    <name type="common">Intestinal threadworm</name>
    <dbReference type="NCBI Taxonomy" id="174720"/>
    <lineage>
        <taxon>Eukaryota</taxon>
        <taxon>Metazoa</taxon>
        <taxon>Ecdysozoa</taxon>
        <taxon>Nematoda</taxon>
        <taxon>Chromadorea</taxon>
        <taxon>Rhabditida</taxon>
        <taxon>Tylenchina</taxon>
        <taxon>Panagrolaimomorpha</taxon>
        <taxon>Strongyloidoidea</taxon>
        <taxon>Strongyloididae</taxon>
        <taxon>Strongyloides</taxon>
    </lineage>
</organism>
<keyword evidence="3" id="KW-1185">Reference proteome</keyword>